<dbReference type="InterPro" id="IPR029058">
    <property type="entry name" value="AB_hydrolase_fold"/>
</dbReference>
<dbReference type="Pfam" id="PF00326">
    <property type="entry name" value="Peptidase_S9"/>
    <property type="match status" value="1"/>
</dbReference>
<feature type="domain" description="Peptidase S9 prolyl oligopeptidase catalytic" evidence="2">
    <location>
        <begin position="381"/>
        <end position="581"/>
    </location>
</feature>
<dbReference type="RefSeq" id="WP_088999650.1">
    <property type="nucleotide sequence ID" value="NZ_JBFAAC010000029.1"/>
</dbReference>
<organism evidence="3 4">
    <name type="scientific">Micromonospora echinofusca</name>
    <dbReference type="NCBI Taxonomy" id="47858"/>
    <lineage>
        <taxon>Bacteria</taxon>
        <taxon>Bacillati</taxon>
        <taxon>Actinomycetota</taxon>
        <taxon>Actinomycetes</taxon>
        <taxon>Micromonosporales</taxon>
        <taxon>Micromonosporaceae</taxon>
        <taxon>Micromonospora</taxon>
    </lineage>
</organism>
<dbReference type="Gene3D" id="3.40.50.1820">
    <property type="entry name" value="alpha/beta hydrolase"/>
    <property type="match status" value="1"/>
</dbReference>
<dbReference type="GO" id="GO:0006508">
    <property type="term" value="P:proteolysis"/>
    <property type="evidence" value="ECO:0007669"/>
    <property type="project" value="InterPro"/>
</dbReference>
<evidence type="ECO:0000313" key="4">
    <source>
        <dbReference type="Proteomes" id="UP000198251"/>
    </source>
</evidence>
<evidence type="ECO:0000313" key="3">
    <source>
        <dbReference type="EMBL" id="SCG15650.1"/>
    </source>
</evidence>
<dbReference type="GO" id="GO:0004177">
    <property type="term" value="F:aminopeptidase activity"/>
    <property type="evidence" value="ECO:0007669"/>
    <property type="project" value="UniProtKB-KW"/>
</dbReference>
<keyword evidence="1" id="KW-0378">Hydrolase</keyword>
<keyword evidence="4" id="KW-1185">Reference proteome</keyword>
<dbReference type="SUPFAM" id="SSF53474">
    <property type="entry name" value="alpha/beta-Hydrolases"/>
    <property type="match status" value="1"/>
</dbReference>
<dbReference type="GeneID" id="95801717"/>
<dbReference type="PANTHER" id="PTHR42776:SF27">
    <property type="entry name" value="DIPEPTIDYL PEPTIDASE FAMILY MEMBER 6"/>
    <property type="match status" value="1"/>
</dbReference>
<dbReference type="SUPFAM" id="SSF63829">
    <property type="entry name" value="Calcium-dependent phosphotriesterase"/>
    <property type="match status" value="1"/>
</dbReference>
<keyword evidence="3" id="KW-0645">Protease</keyword>
<dbReference type="InterPro" id="IPR001375">
    <property type="entry name" value="Peptidase_S9_cat"/>
</dbReference>
<reference evidence="3 4" key="1">
    <citation type="submission" date="2016-06" db="EMBL/GenBank/DDBJ databases">
        <authorList>
            <person name="Kjaerup R.B."/>
            <person name="Dalgaard T.S."/>
            <person name="Juul-Madsen H.R."/>
        </authorList>
    </citation>
    <scope>NUCLEOTIDE SEQUENCE [LARGE SCALE GENOMIC DNA]</scope>
    <source>
        <strain evidence="3 4">DSM 43913</strain>
    </source>
</reference>
<dbReference type="Proteomes" id="UP000198251">
    <property type="component" value="Chromosome I"/>
</dbReference>
<name>A0A1C5G7F0_MICEH</name>
<dbReference type="GO" id="GO:0004252">
    <property type="term" value="F:serine-type endopeptidase activity"/>
    <property type="evidence" value="ECO:0007669"/>
    <property type="project" value="TreeGrafter"/>
</dbReference>
<keyword evidence="3" id="KW-0031">Aminopeptidase</keyword>
<proteinExistence type="predicted"/>
<sequence length="593" mass="61358">MSVTVVPDAAARTDAAVTRVSFRFDTTGTYAACLASDGRHGLYVEAWSLAGERVSHLRLSTPGSETARTQPVPTADGRVVVCRNGTGLHRVSLLDHAGEEIALGSVAGPGLRLIPCPPAAGWALGVSVGADGATTLRRVDQAGMTTVATLPGVFAGGSWLDEQGRSLAGTLLRGRSATPVRIDLAEGRWTPLPGVEPAGATHLLLTGPRTGLMLAAHTGGSPTLLWSPGGGAELRPARGLPDGGRLLPLTVDPDGQRVAVRISAGAASRLATYDPAAGVVEHLQTPAGTLQPVAGWNHAGLHVPLSRPHAPVGILTVTARGCRVTGSAPAPHPDGWVPAHLEHLPGAAGPVEAIVYGDWRTAARLVVALHGGPEAAWSFEFDPLLQQLADAGMAVVAPNQRGSTGYGAAHRDALLRAWGGPDLADVAAISEYLAAGRGPAAPRPALYGISYGAYLALLASATQPDRWSRCAVVAPFLSGARLHASASPAVQRLLDRLGGCVDIDDPLGPRDVWRLAPRLRAPLLVVHGDADDVVPVTQSQQLVRRLTTLGHPVEYREVAGGGHDPLAGPGGDDLAARISAFLRAEPHQPDERR</sequence>
<evidence type="ECO:0000259" key="2">
    <source>
        <dbReference type="Pfam" id="PF00326"/>
    </source>
</evidence>
<evidence type="ECO:0000256" key="1">
    <source>
        <dbReference type="ARBA" id="ARBA00022801"/>
    </source>
</evidence>
<accession>A0A1C5G7F0</accession>
<gene>
    <name evidence="3" type="ORF">GA0070610_1891</name>
</gene>
<dbReference type="PANTHER" id="PTHR42776">
    <property type="entry name" value="SERINE PEPTIDASE S9 FAMILY MEMBER"/>
    <property type="match status" value="1"/>
</dbReference>
<dbReference type="EMBL" id="LT607733">
    <property type="protein sequence ID" value="SCG15650.1"/>
    <property type="molecule type" value="Genomic_DNA"/>
</dbReference>
<dbReference type="AlphaFoldDB" id="A0A1C5G7F0"/>
<protein>
    <submittedName>
        <fullName evidence="3">Dipeptidyl aminopeptidase/acylaminoacyl peptidase</fullName>
    </submittedName>
</protein>